<accession>A0AC34RI14</accession>
<sequence length="635" mass="72609">MCRKLVDVASFSNFNTVAIKHIDLDWEVNFDKEFINGAAFVHFDVLKPTTQIVLDSRELSIHHIFLNDDKEVQFVMNKRGVLGEELVITIPSLNPGDKCVLKIVYCTSNKASALQFLPKELTADKKMPLLYSQCQAIHVRSIIPSMDTPAVKQTYSARIRVPKGMTCLMSALAEDKNDSLPKNVDSNYGNVELGLHYKPTLTGEVDTFYYKQPIKIPSYLVAIVAACLERRELSQRCAIWAEPSLVDGAAWEFSDTEIMLKQAEELMGPYRWGRYDLVVLPPSFPFGGMENPCLTFVTPTIIAGDKSLTNVIAHEIAHSWTGNLVTNGSWEHFWLNEGFTVFVERKIMGRIYGEALRQFENICGWEDRMIPVINETFNPTHEFTKLNPDLTGIDPDDSYSTIPYEKGSSLLLYLEQLLGDSSRFEQFLRDYIIKFALKSIVTDDWKDYLYEYFADKKELLDQINWHAWFKEPGVPPNKPTFEEEYIKECRRLANIWIKGTDEEIDSEPVETFTKLTSVMKVKVLDTIESSLPLSKERVAKMEQKYGLSKSGNCEILYSFLLIVLKAKYEPLIDCALDFACKYGRLKFAKPIFGKLFGWDVTRDRAIERFNKNIPNMHPITAQVIKTVITATEKKA</sequence>
<reference evidence="2" key="1">
    <citation type="submission" date="2022-11" db="UniProtKB">
        <authorList>
            <consortium name="WormBaseParasite"/>
        </authorList>
    </citation>
    <scope>IDENTIFICATION</scope>
</reference>
<evidence type="ECO:0000313" key="1">
    <source>
        <dbReference type="Proteomes" id="UP000887576"/>
    </source>
</evidence>
<proteinExistence type="predicted"/>
<dbReference type="WBParaSite" id="JU765_v2.g7151.t1">
    <property type="protein sequence ID" value="JU765_v2.g7151.t1"/>
    <property type="gene ID" value="JU765_v2.g7151"/>
</dbReference>
<dbReference type="Proteomes" id="UP000887576">
    <property type="component" value="Unplaced"/>
</dbReference>
<protein>
    <submittedName>
        <fullName evidence="2">Peptidase M1 leukotriene A4 hydrolase/aminopeptidase C-terminal domain-containing protein</fullName>
    </submittedName>
</protein>
<evidence type="ECO:0000313" key="2">
    <source>
        <dbReference type="WBParaSite" id="JU765_v2.g7151.t1"/>
    </source>
</evidence>
<name>A0AC34RI14_9BILA</name>
<organism evidence="1 2">
    <name type="scientific">Panagrolaimus sp. JU765</name>
    <dbReference type="NCBI Taxonomy" id="591449"/>
    <lineage>
        <taxon>Eukaryota</taxon>
        <taxon>Metazoa</taxon>
        <taxon>Ecdysozoa</taxon>
        <taxon>Nematoda</taxon>
        <taxon>Chromadorea</taxon>
        <taxon>Rhabditida</taxon>
        <taxon>Tylenchina</taxon>
        <taxon>Panagrolaimomorpha</taxon>
        <taxon>Panagrolaimoidea</taxon>
        <taxon>Panagrolaimidae</taxon>
        <taxon>Panagrolaimus</taxon>
    </lineage>
</organism>